<name>A0A2N7PHW0_9BACT</name>
<keyword evidence="6 10" id="KW-1133">Transmembrane helix</keyword>
<dbReference type="InterPro" id="IPR000045">
    <property type="entry name" value="Prepilin_IV_endopep_pep"/>
</dbReference>
<feature type="transmembrane region" description="Helical" evidence="10">
    <location>
        <begin position="98"/>
        <end position="119"/>
    </location>
</feature>
<keyword evidence="9" id="KW-0511">Multifunctional enzyme</keyword>
<feature type="domain" description="Prepilin type IV endopeptidase peptidase" evidence="11">
    <location>
        <begin position="108"/>
        <end position="217"/>
    </location>
</feature>
<dbReference type="GO" id="GO:0005886">
    <property type="term" value="C:plasma membrane"/>
    <property type="evidence" value="ECO:0007669"/>
    <property type="project" value="UniProtKB-SubCell"/>
</dbReference>
<dbReference type="Gene3D" id="1.20.120.1220">
    <property type="match status" value="1"/>
</dbReference>
<dbReference type="AlphaFoldDB" id="A0A2N7PHW0"/>
<evidence type="ECO:0000256" key="8">
    <source>
        <dbReference type="RuleBase" id="RU003793"/>
    </source>
</evidence>
<keyword evidence="9" id="KW-0378">Hydrolase</keyword>
<gene>
    <name evidence="13" type="ORF">C0197_06745</name>
</gene>
<feature type="transmembrane region" description="Helical" evidence="10">
    <location>
        <begin position="126"/>
        <end position="145"/>
    </location>
</feature>
<dbReference type="GO" id="GO:0006465">
    <property type="term" value="P:signal peptide processing"/>
    <property type="evidence" value="ECO:0007669"/>
    <property type="project" value="TreeGrafter"/>
</dbReference>
<dbReference type="InterPro" id="IPR010627">
    <property type="entry name" value="Prepilin_pept_A24_N"/>
</dbReference>
<evidence type="ECO:0000256" key="5">
    <source>
        <dbReference type="ARBA" id="ARBA00022692"/>
    </source>
</evidence>
<dbReference type="Pfam" id="PF01478">
    <property type="entry name" value="Peptidase_A24"/>
    <property type="match status" value="1"/>
</dbReference>
<evidence type="ECO:0000256" key="7">
    <source>
        <dbReference type="ARBA" id="ARBA00023136"/>
    </source>
</evidence>
<keyword evidence="9" id="KW-0489">Methyltransferase</keyword>
<keyword evidence="4" id="KW-0997">Cell inner membrane</keyword>
<evidence type="ECO:0000256" key="2">
    <source>
        <dbReference type="ARBA" id="ARBA00005801"/>
    </source>
</evidence>
<comment type="caution">
    <text evidence="13">The sequence shown here is derived from an EMBL/GenBank/DDBJ whole genome shotgun (WGS) entry which is preliminary data.</text>
</comment>
<keyword evidence="9" id="KW-0645">Protease</keyword>
<dbReference type="InterPro" id="IPR050882">
    <property type="entry name" value="Prepilin_peptidase/N-MTase"/>
</dbReference>
<keyword evidence="3" id="KW-1003">Cell membrane</keyword>
<dbReference type="EMBL" id="PNIE01000103">
    <property type="protein sequence ID" value="PMP60571.1"/>
    <property type="molecule type" value="Genomic_DNA"/>
</dbReference>
<feature type="transmembrane region" description="Helical" evidence="10">
    <location>
        <begin position="198"/>
        <end position="223"/>
    </location>
</feature>
<dbReference type="EC" id="3.4.23.43" evidence="9"/>
<feature type="transmembrane region" description="Helical" evidence="10">
    <location>
        <begin position="6"/>
        <end position="25"/>
    </location>
</feature>
<dbReference type="PANTHER" id="PTHR30487:SF0">
    <property type="entry name" value="PREPILIN LEADER PEPTIDASE_N-METHYLTRANSFERASE-RELATED"/>
    <property type="match status" value="1"/>
</dbReference>
<feature type="transmembrane region" description="Helical" evidence="10">
    <location>
        <begin position="157"/>
        <end position="177"/>
    </location>
</feature>
<comment type="function">
    <text evidence="9">Plays an essential role in type IV pili and type II pseudopili formation by proteolytically removing the leader sequence from substrate proteins and subsequently monomethylating the alpha-amino group of the newly exposed N-terminal phenylalanine.</text>
</comment>
<dbReference type="GO" id="GO:0004190">
    <property type="term" value="F:aspartic-type endopeptidase activity"/>
    <property type="evidence" value="ECO:0007669"/>
    <property type="project" value="UniProtKB-EC"/>
</dbReference>
<dbReference type="EC" id="2.1.1.-" evidence="9"/>
<dbReference type="Pfam" id="PF06750">
    <property type="entry name" value="A24_N_bact"/>
    <property type="match status" value="1"/>
</dbReference>
<evidence type="ECO:0000256" key="9">
    <source>
        <dbReference type="RuleBase" id="RU003794"/>
    </source>
</evidence>
<evidence type="ECO:0000256" key="1">
    <source>
        <dbReference type="ARBA" id="ARBA00004429"/>
    </source>
</evidence>
<dbReference type="Proteomes" id="UP000235731">
    <property type="component" value="Unassembled WGS sequence"/>
</dbReference>
<proteinExistence type="inferred from homology"/>
<accession>A0A2N7PHW0</accession>
<dbReference type="InterPro" id="IPR014032">
    <property type="entry name" value="Peptidase_A24A_bac"/>
</dbReference>
<keyword evidence="7 10" id="KW-0472">Membrane</keyword>
<keyword evidence="5 9" id="KW-0812">Transmembrane</keyword>
<comment type="subcellular location">
    <subcellularLocation>
        <location evidence="1">Cell inner membrane</location>
        <topology evidence="1">Multi-pass membrane protein</topology>
    </subcellularLocation>
    <subcellularLocation>
        <location evidence="9">Cell membrane</location>
        <topology evidence="9">Multi-pass membrane protein</topology>
    </subcellularLocation>
</comment>
<evidence type="ECO:0000256" key="10">
    <source>
        <dbReference type="SAM" id="Phobius"/>
    </source>
</evidence>
<sequence length="264" mass="29969">MSTQELIFIILLGLSFGSFLNVVIYRLPRGESLLIPSSHCPKCRKPLKWYHNIPILSYLFLRGRCAYCGEKISLQYPLVELLTSALLLSLYVKYKPLYGWLSFGFLSFFVLILIAVFFIDLKHKEIPDLLTFSLILAGWLFSLTGKNPLGLTLKESLISSFSGMGLLFFINEVYYLFTKRDGIGMGDFKLMGGLGAYLGYQSFYNLLLFASLIGVISFVVYQIYSKFIKKVSFSSEDPLKREIPFGPLLSLSALIYLFNPKSLL</sequence>
<evidence type="ECO:0000256" key="6">
    <source>
        <dbReference type="ARBA" id="ARBA00022989"/>
    </source>
</evidence>
<evidence type="ECO:0000256" key="3">
    <source>
        <dbReference type="ARBA" id="ARBA00022475"/>
    </source>
</evidence>
<feature type="domain" description="Prepilin peptidase A24 N-terminal" evidence="12">
    <location>
        <begin position="11"/>
        <end position="93"/>
    </location>
</feature>
<evidence type="ECO:0000313" key="13">
    <source>
        <dbReference type="EMBL" id="PMP60571.1"/>
    </source>
</evidence>
<organism evidence="13 14">
    <name type="scientific">Caldimicrobium thiodismutans</name>
    <dbReference type="NCBI Taxonomy" id="1653476"/>
    <lineage>
        <taxon>Bacteria</taxon>
        <taxon>Pseudomonadati</taxon>
        <taxon>Thermodesulfobacteriota</taxon>
        <taxon>Thermodesulfobacteria</taxon>
        <taxon>Thermodesulfobacteriales</taxon>
        <taxon>Thermodesulfobacteriaceae</taxon>
        <taxon>Caldimicrobium</taxon>
    </lineage>
</organism>
<dbReference type="GO" id="GO:0008168">
    <property type="term" value="F:methyltransferase activity"/>
    <property type="evidence" value="ECO:0007669"/>
    <property type="project" value="UniProtKB-KW"/>
</dbReference>
<comment type="catalytic activity">
    <reaction evidence="9">
        <text>Typically cleaves a -Gly-|-Phe- bond to release an N-terminal, basic peptide of 5-8 residues from type IV prepilin, and then N-methylates the new N-terminal amino group, the methyl donor being S-adenosyl-L-methionine.</text>
        <dbReference type="EC" id="3.4.23.43"/>
    </reaction>
</comment>
<protein>
    <recommendedName>
        <fullName evidence="9">Prepilin leader peptidase/N-methyltransferase</fullName>
        <ecNumber evidence="9">2.1.1.-</ecNumber>
        <ecNumber evidence="9">3.4.23.43</ecNumber>
    </recommendedName>
</protein>
<dbReference type="PRINTS" id="PR00864">
    <property type="entry name" value="PREPILNPTASE"/>
</dbReference>
<evidence type="ECO:0000259" key="12">
    <source>
        <dbReference type="Pfam" id="PF06750"/>
    </source>
</evidence>
<evidence type="ECO:0000259" key="11">
    <source>
        <dbReference type="Pfam" id="PF01478"/>
    </source>
</evidence>
<keyword evidence="9" id="KW-0808">Transferase</keyword>
<reference evidence="13 14" key="1">
    <citation type="submission" date="2018-01" db="EMBL/GenBank/DDBJ databases">
        <title>Metagenomic assembled genomes from two thermal pools in the Uzon Caldera, Kamchatka, Russia.</title>
        <authorList>
            <person name="Wilkins L."/>
            <person name="Ettinger C."/>
        </authorList>
    </citation>
    <scope>NUCLEOTIDE SEQUENCE [LARGE SCALE GENOMIC DNA]</scope>
    <source>
        <strain evidence="13">ZAV-15</strain>
    </source>
</reference>
<dbReference type="GO" id="GO:0032259">
    <property type="term" value="P:methylation"/>
    <property type="evidence" value="ECO:0007669"/>
    <property type="project" value="UniProtKB-KW"/>
</dbReference>
<evidence type="ECO:0000313" key="14">
    <source>
        <dbReference type="Proteomes" id="UP000235731"/>
    </source>
</evidence>
<dbReference type="PANTHER" id="PTHR30487">
    <property type="entry name" value="TYPE 4 PREPILIN-LIKE PROTEINS LEADER PEPTIDE-PROCESSING ENZYME"/>
    <property type="match status" value="1"/>
</dbReference>
<evidence type="ECO:0000256" key="4">
    <source>
        <dbReference type="ARBA" id="ARBA00022519"/>
    </source>
</evidence>
<comment type="similarity">
    <text evidence="2 8">Belongs to the peptidase A24 family.</text>
</comment>